<evidence type="ECO:0000313" key="3">
    <source>
        <dbReference type="Proteomes" id="UP000029525"/>
    </source>
</evidence>
<dbReference type="PROSITE" id="PS50042">
    <property type="entry name" value="CNMP_BINDING_3"/>
    <property type="match status" value="1"/>
</dbReference>
<sequence length="220" mass="25356">MLQLYDKLITLPLFIGIGHEELSQIITHIKIGFHKIEAGKFICTENDKCEQLLIVINGSFSVTSYSNDHRYSVEEEVHTPLILQPSHFFGLTSYYTKTFKTITKCNLISLDKKEVLKLLEQSLIFRLNYLNLISIKAQQASKLPWGRKPENIEKAFVQFVRNHCISQSGHKVVRIKMIDLAYEIHESRLNISKMLNNLETQGKLSITRGIITIPSLEKLR</sequence>
<accession>A0A096AF85</accession>
<dbReference type="GeneID" id="78531605"/>
<dbReference type="Pfam" id="PF00027">
    <property type="entry name" value="cNMP_binding"/>
    <property type="match status" value="1"/>
</dbReference>
<evidence type="ECO:0000259" key="1">
    <source>
        <dbReference type="PROSITE" id="PS50042"/>
    </source>
</evidence>
<dbReference type="InterPro" id="IPR000595">
    <property type="entry name" value="cNMP-bd_dom"/>
</dbReference>
<dbReference type="Proteomes" id="UP000029525">
    <property type="component" value="Unassembled WGS sequence"/>
</dbReference>
<organism evidence="2 3">
    <name type="scientific">Prevotella bivia DNF00320</name>
    <dbReference type="NCBI Taxonomy" id="1401068"/>
    <lineage>
        <taxon>Bacteria</taxon>
        <taxon>Pseudomonadati</taxon>
        <taxon>Bacteroidota</taxon>
        <taxon>Bacteroidia</taxon>
        <taxon>Bacteroidales</taxon>
        <taxon>Prevotellaceae</taxon>
        <taxon>Prevotella</taxon>
    </lineage>
</organism>
<reference evidence="2 3" key="1">
    <citation type="submission" date="2014-07" db="EMBL/GenBank/DDBJ databases">
        <authorList>
            <person name="McCorrison J."/>
            <person name="Sanka R."/>
            <person name="Torralba M."/>
            <person name="Gillis M."/>
            <person name="Haft D.H."/>
            <person name="Methe B."/>
            <person name="Sutton G."/>
            <person name="Nelson K.E."/>
        </authorList>
    </citation>
    <scope>NUCLEOTIDE SEQUENCE [LARGE SCALE GENOMIC DNA]</scope>
    <source>
        <strain evidence="2 3">DNF00320</strain>
    </source>
</reference>
<name>A0A096AF85_9BACT</name>
<comment type="caution">
    <text evidence="2">The sequence shown here is derived from an EMBL/GenBank/DDBJ whole genome shotgun (WGS) entry which is preliminary data.</text>
</comment>
<evidence type="ECO:0000313" key="2">
    <source>
        <dbReference type="EMBL" id="KGF45585.1"/>
    </source>
</evidence>
<dbReference type="InterPro" id="IPR036390">
    <property type="entry name" value="WH_DNA-bd_sf"/>
</dbReference>
<dbReference type="Gene3D" id="2.60.120.10">
    <property type="entry name" value="Jelly Rolls"/>
    <property type="match status" value="1"/>
</dbReference>
<gene>
    <name evidence="2" type="ORF">HMPREF0647_01870</name>
</gene>
<dbReference type="InterPro" id="IPR014710">
    <property type="entry name" value="RmlC-like_jellyroll"/>
</dbReference>
<dbReference type="RefSeq" id="WP_004337587.1">
    <property type="nucleotide sequence ID" value="NZ_JRNQ01000006.1"/>
</dbReference>
<feature type="domain" description="Cyclic nucleotide-binding" evidence="1">
    <location>
        <begin position="13"/>
        <end position="119"/>
    </location>
</feature>
<dbReference type="AlphaFoldDB" id="A0A096AF85"/>
<dbReference type="CDD" id="cd00038">
    <property type="entry name" value="CAP_ED"/>
    <property type="match status" value="1"/>
</dbReference>
<dbReference type="InterPro" id="IPR018490">
    <property type="entry name" value="cNMP-bd_dom_sf"/>
</dbReference>
<dbReference type="EMBL" id="JRNQ01000006">
    <property type="protein sequence ID" value="KGF45585.1"/>
    <property type="molecule type" value="Genomic_DNA"/>
</dbReference>
<dbReference type="OrthoDB" id="9798601at2"/>
<dbReference type="SUPFAM" id="SSF46785">
    <property type="entry name" value="Winged helix' DNA-binding domain"/>
    <property type="match status" value="1"/>
</dbReference>
<proteinExistence type="predicted"/>
<dbReference type="SUPFAM" id="SSF51206">
    <property type="entry name" value="cAMP-binding domain-like"/>
    <property type="match status" value="1"/>
</dbReference>
<protein>
    <submittedName>
        <fullName evidence="2">Crp/Fnr family transcriptional regulator</fullName>
    </submittedName>
</protein>